<evidence type="ECO:0000256" key="12">
    <source>
        <dbReference type="SAM" id="MobiDB-lite"/>
    </source>
</evidence>
<keyword evidence="8" id="KW-0547">Nucleotide-binding</keyword>
<dbReference type="PANTHER" id="PTHR23033">
    <property type="entry name" value="BETA1,3-GALACTOSYLTRANSFERASE"/>
    <property type="match status" value="1"/>
</dbReference>
<evidence type="ECO:0000256" key="2">
    <source>
        <dbReference type="ARBA" id="ARBA00004922"/>
    </source>
</evidence>
<evidence type="ECO:0000256" key="5">
    <source>
        <dbReference type="ARBA" id="ARBA00022676"/>
    </source>
</evidence>
<dbReference type="InterPro" id="IPR003378">
    <property type="entry name" value="Fringe-like_glycosylTrfase"/>
</dbReference>
<dbReference type="GO" id="GO:0016263">
    <property type="term" value="F:glycoprotein-N-acetylgalactosamine 3-beta-galactosyltransferase activity"/>
    <property type="evidence" value="ECO:0007669"/>
    <property type="project" value="UniProtKB-EC"/>
</dbReference>
<reference evidence="14" key="1">
    <citation type="submission" date="2021-01" db="EMBL/GenBank/DDBJ databases">
        <authorList>
            <person name="Corre E."/>
            <person name="Pelletier E."/>
            <person name="Niang G."/>
            <person name="Scheremetjew M."/>
            <person name="Finn R."/>
            <person name="Kale V."/>
            <person name="Holt S."/>
            <person name="Cochrane G."/>
            <person name="Meng A."/>
            <person name="Brown T."/>
            <person name="Cohen L."/>
        </authorList>
    </citation>
    <scope>NUCLEOTIDE SEQUENCE</scope>
    <source>
        <strain evidence="14">CCMP1897</strain>
    </source>
</reference>
<evidence type="ECO:0000259" key="13">
    <source>
        <dbReference type="Pfam" id="PF02434"/>
    </source>
</evidence>
<evidence type="ECO:0000256" key="7">
    <source>
        <dbReference type="ARBA" id="ARBA00022692"/>
    </source>
</evidence>
<accession>A0A7S3XGE3</accession>
<keyword evidence="5" id="KW-0328">Glycosyltransferase</keyword>
<feature type="compositionally biased region" description="Basic residues" evidence="12">
    <location>
        <begin position="373"/>
        <end position="384"/>
    </location>
</feature>
<evidence type="ECO:0000256" key="4">
    <source>
        <dbReference type="ARBA" id="ARBA00012557"/>
    </source>
</evidence>
<name>A0A7S3XGE3_9CHLO</name>
<proteinExistence type="inferred from homology"/>
<organism evidence="14">
    <name type="scientific">Picocystis salinarum</name>
    <dbReference type="NCBI Taxonomy" id="88271"/>
    <lineage>
        <taxon>Eukaryota</taxon>
        <taxon>Viridiplantae</taxon>
        <taxon>Chlorophyta</taxon>
        <taxon>Picocystophyceae</taxon>
        <taxon>Picocystales</taxon>
        <taxon>Picocystaceae</taxon>
        <taxon>Picocystis</taxon>
    </lineage>
</organism>
<comment type="pathway">
    <text evidence="2">Protein modification; protein glycosylation.</text>
</comment>
<keyword evidence="6" id="KW-0808">Transferase</keyword>
<evidence type="ECO:0000256" key="10">
    <source>
        <dbReference type="ARBA" id="ARBA00022989"/>
    </source>
</evidence>
<keyword evidence="7" id="KW-0812">Transmembrane</keyword>
<keyword evidence="11" id="KW-0472">Membrane</keyword>
<protein>
    <recommendedName>
        <fullName evidence="4">N-acetylgalactosaminide beta-1,3-galactosyltransferase</fullName>
        <ecNumber evidence="4">2.4.1.122</ecNumber>
    </recommendedName>
</protein>
<dbReference type="InterPro" id="IPR026050">
    <property type="entry name" value="C1GALT1/C1GALT1_chp1"/>
</dbReference>
<dbReference type="EC" id="2.4.1.122" evidence="4"/>
<dbReference type="GO" id="GO:0000166">
    <property type="term" value="F:nucleotide binding"/>
    <property type="evidence" value="ECO:0007669"/>
    <property type="project" value="UniProtKB-KW"/>
</dbReference>
<dbReference type="GO" id="GO:0016020">
    <property type="term" value="C:membrane"/>
    <property type="evidence" value="ECO:0007669"/>
    <property type="project" value="UniProtKB-SubCell"/>
</dbReference>
<comment type="similarity">
    <text evidence="3">Belongs to the glycosyltransferase 31 family. Beta3-Gal-T subfamily.</text>
</comment>
<dbReference type="Pfam" id="PF02434">
    <property type="entry name" value="Fringe"/>
    <property type="match status" value="1"/>
</dbReference>
<sequence length="384" mass="43841">MCVRRSRIRPSLFGEGQLSLVYDTMLLLSISSIVINNFVVDGAHAAFRKARAKFVLQLTKTVEHADTYGAVTEVISKSLQQHKRLYVLETELREMNGFQSLHRNNVPLQNPCAVEDVMFIVMGSHKKRDVTLAHVKYGWLADVPHKYIFSDEDDPDSQQMTLPELKGRRFYKDAQQRQIAGLKWLWKKESNIHNFKWFMLVDDDTHVNVGALSSFLQRYSPDIPIAIGHIVLRRRNPFFNFFQGGSGMIFSQAATVKLVETLYSDLCPCRYGTHNDICLTLCCKQSGVLRVHSPLFKTGVHSFRLCMNNSPVPWTCFDPLIVAYHRVPWTRDSSMNTTLSQVKNHLLSSWNCSFGQGGREGPNGRRSQNASKSFHRVAFKPNSK</sequence>
<feature type="region of interest" description="Disordered" evidence="12">
    <location>
        <begin position="356"/>
        <end position="384"/>
    </location>
</feature>
<comment type="subcellular location">
    <subcellularLocation>
        <location evidence="1">Membrane</location>
        <topology evidence="1">Single-pass type II membrane protein</topology>
    </subcellularLocation>
</comment>
<evidence type="ECO:0000256" key="8">
    <source>
        <dbReference type="ARBA" id="ARBA00022741"/>
    </source>
</evidence>
<dbReference type="Gene3D" id="3.90.550.50">
    <property type="match status" value="1"/>
</dbReference>
<dbReference type="AlphaFoldDB" id="A0A7S3XGE3"/>
<dbReference type="EMBL" id="HBIS01007724">
    <property type="protein sequence ID" value="CAE0612849.1"/>
    <property type="molecule type" value="Transcribed_RNA"/>
</dbReference>
<evidence type="ECO:0000256" key="11">
    <source>
        <dbReference type="ARBA" id="ARBA00023136"/>
    </source>
</evidence>
<evidence type="ECO:0000256" key="6">
    <source>
        <dbReference type="ARBA" id="ARBA00022679"/>
    </source>
</evidence>
<evidence type="ECO:0000256" key="3">
    <source>
        <dbReference type="ARBA" id="ARBA00006462"/>
    </source>
</evidence>
<keyword evidence="10" id="KW-1133">Transmembrane helix</keyword>
<feature type="domain" description="Fringe-like glycosyltransferase" evidence="13">
    <location>
        <begin position="112"/>
        <end position="298"/>
    </location>
</feature>
<gene>
    <name evidence="14" type="ORF">PSAL00342_LOCUS6748</name>
</gene>
<keyword evidence="9" id="KW-0735">Signal-anchor</keyword>
<evidence type="ECO:0000256" key="1">
    <source>
        <dbReference type="ARBA" id="ARBA00004606"/>
    </source>
</evidence>
<evidence type="ECO:0000256" key="9">
    <source>
        <dbReference type="ARBA" id="ARBA00022968"/>
    </source>
</evidence>
<evidence type="ECO:0000313" key="14">
    <source>
        <dbReference type="EMBL" id="CAE0612849.1"/>
    </source>
</evidence>